<comment type="subcellular location">
    <subcellularLocation>
        <location evidence="1">Cytoplasm</location>
    </subcellularLocation>
</comment>
<evidence type="ECO:0000256" key="6">
    <source>
        <dbReference type="ARBA" id="ARBA00023125"/>
    </source>
</evidence>
<dbReference type="InterPro" id="IPR022169">
    <property type="entry name" value="DUF3701"/>
</dbReference>
<comment type="caution">
    <text evidence="13">The sequence shown here is derived from an EMBL/GenBank/DDBJ whole genome shotgun (WGS) entry which is preliminary data.</text>
</comment>
<sequence>MPATTPLTTMPVPALRKLDRAHFAFMRALAQGVDERTSWDRYLRVEGEHTDLRTVRRTIAWIRDAFAAAARREAKPGTARLILLEPLRDPIAASAPLSVAPPTLQAFAEAAGLEDFSQEEQIEAYAAAYPSTSAGAGRRSNPARRADPRAARRQRLIERQLAALRWLEDLVVQDPRLDDRVDAWFHPALAQRLVRAGLSTLDRLVTHINGVGARWWLHVPGVGERKAMRVLDWLAAHEDVLGAGVGPHVRVPRRALMPATLAAVVPAGTGVLPLEKLRVPAGLDGREGRQRADPAGCRLAASNDLQAIDAWLAAKGTASSKPGLSATQRAYRKEAERLLLWAVLERGEALSSLAAADMTAYDAFLAGPPRHWCGPRHHQRWSPLWRPLEGPLSPAARRHAFAILRSLFGFLVAQGYLAASPLTAAQALPSARIPPLGAGRSFTFAQWDHLRTALARQAVDEPGRRLRRVVQWLYATGLRLTELAQATCGDLAGAAPSEGGAASHPGWTLRVAGPAGSPRQVLVPTSLVTSLHEELVRCGMVGGIADPACRQTPLLMRLDVATGQCVPWSTSAIYKTIKAFMAQVARNLKDEDAAQLRRASTHWLRHTHGKHALQGREGRAGLTLQRVQHNLGHASIATTSAYLGGPTDTSDILATRAFWDTL</sequence>
<evidence type="ECO:0000256" key="10">
    <source>
        <dbReference type="SAM" id="MobiDB-lite"/>
    </source>
</evidence>
<feature type="region of interest" description="Disordered" evidence="10">
    <location>
        <begin position="132"/>
        <end position="151"/>
    </location>
</feature>
<dbReference type="PROSITE" id="PS51898">
    <property type="entry name" value="TYR_RECOMBINASE"/>
    <property type="match status" value="1"/>
</dbReference>
<keyword evidence="5" id="KW-0229">DNA integration</keyword>
<accession>A0ABT9SD21</accession>
<evidence type="ECO:0000256" key="8">
    <source>
        <dbReference type="ARBA" id="ARBA00023306"/>
    </source>
</evidence>
<keyword evidence="14" id="KW-1185">Reference proteome</keyword>
<dbReference type="InterPro" id="IPR011010">
    <property type="entry name" value="DNA_brk_join_enz"/>
</dbReference>
<dbReference type="PANTHER" id="PTHR30349:SF77">
    <property type="entry name" value="TYROSINE RECOMBINASE XERC"/>
    <property type="match status" value="1"/>
</dbReference>
<dbReference type="Gene3D" id="1.10.150.130">
    <property type="match status" value="1"/>
</dbReference>
<reference evidence="13 14" key="1">
    <citation type="submission" date="2023-07" db="EMBL/GenBank/DDBJ databases">
        <title>Sorghum-associated microbial communities from plants grown in Nebraska, USA.</title>
        <authorList>
            <person name="Schachtman D."/>
        </authorList>
    </citation>
    <scope>NUCLEOTIDE SEQUENCE [LARGE SCALE GENOMIC DNA]</scope>
    <source>
        <strain evidence="13 14">DS1607</strain>
    </source>
</reference>
<evidence type="ECO:0000256" key="7">
    <source>
        <dbReference type="ARBA" id="ARBA00023172"/>
    </source>
</evidence>
<evidence type="ECO:0000256" key="4">
    <source>
        <dbReference type="ARBA" id="ARBA00022829"/>
    </source>
</evidence>
<evidence type="ECO:0000256" key="2">
    <source>
        <dbReference type="ARBA" id="ARBA00022490"/>
    </source>
</evidence>
<dbReference type="Proteomes" id="UP001226867">
    <property type="component" value="Unassembled WGS sequence"/>
</dbReference>
<evidence type="ECO:0000259" key="11">
    <source>
        <dbReference type="PROSITE" id="PS51898"/>
    </source>
</evidence>
<keyword evidence="2" id="KW-0963">Cytoplasm</keyword>
<dbReference type="RefSeq" id="WP_307692010.1">
    <property type="nucleotide sequence ID" value="NZ_JAUSRO010000017.1"/>
</dbReference>
<evidence type="ECO:0000256" key="5">
    <source>
        <dbReference type="ARBA" id="ARBA00022908"/>
    </source>
</evidence>
<dbReference type="InterPro" id="IPR002104">
    <property type="entry name" value="Integrase_catalytic"/>
</dbReference>
<evidence type="ECO:0000256" key="3">
    <source>
        <dbReference type="ARBA" id="ARBA00022618"/>
    </source>
</evidence>
<dbReference type="PROSITE" id="PS51900">
    <property type="entry name" value="CB"/>
    <property type="match status" value="1"/>
</dbReference>
<gene>
    <name evidence="13" type="ORF">J2W36_004533</name>
</gene>
<feature type="domain" description="Core-binding (CB)" evidence="12">
    <location>
        <begin position="302"/>
        <end position="412"/>
    </location>
</feature>
<keyword evidence="3" id="KW-0132">Cell division</keyword>
<dbReference type="CDD" id="cd00397">
    <property type="entry name" value="DNA_BRE_C"/>
    <property type="match status" value="1"/>
</dbReference>
<evidence type="ECO:0000256" key="1">
    <source>
        <dbReference type="ARBA" id="ARBA00004496"/>
    </source>
</evidence>
<dbReference type="EMBL" id="JAUSRO010000017">
    <property type="protein sequence ID" value="MDP9902256.1"/>
    <property type="molecule type" value="Genomic_DNA"/>
</dbReference>
<protein>
    <submittedName>
        <fullName evidence="13">Integrase</fullName>
    </submittedName>
</protein>
<dbReference type="PANTHER" id="PTHR30349">
    <property type="entry name" value="PHAGE INTEGRASE-RELATED"/>
    <property type="match status" value="1"/>
</dbReference>
<dbReference type="InterPro" id="IPR013762">
    <property type="entry name" value="Integrase-like_cat_sf"/>
</dbReference>
<keyword evidence="8" id="KW-0131">Cell cycle</keyword>
<dbReference type="Gene3D" id="1.10.443.10">
    <property type="entry name" value="Intergrase catalytic core"/>
    <property type="match status" value="1"/>
</dbReference>
<organism evidence="13 14">
    <name type="scientific">Variovorax ginsengisoli</name>
    <dbReference type="NCBI Taxonomy" id="363844"/>
    <lineage>
        <taxon>Bacteria</taxon>
        <taxon>Pseudomonadati</taxon>
        <taxon>Pseudomonadota</taxon>
        <taxon>Betaproteobacteria</taxon>
        <taxon>Burkholderiales</taxon>
        <taxon>Comamonadaceae</taxon>
        <taxon>Variovorax</taxon>
    </lineage>
</organism>
<dbReference type="InterPro" id="IPR044068">
    <property type="entry name" value="CB"/>
</dbReference>
<keyword evidence="4" id="KW-0159">Chromosome partition</keyword>
<feature type="domain" description="Tyr recombinase" evidence="11">
    <location>
        <begin position="437"/>
        <end position="657"/>
    </location>
</feature>
<keyword evidence="6 9" id="KW-0238">DNA-binding</keyword>
<name>A0ABT9SD21_9BURK</name>
<keyword evidence="7" id="KW-0233">DNA recombination</keyword>
<evidence type="ECO:0000313" key="14">
    <source>
        <dbReference type="Proteomes" id="UP001226867"/>
    </source>
</evidence>
<dbReference type="InterPro" id="IPR010998">
    <property type="entry name" value="Integrase_recombinase_N"/>
</dbReference>
<dbReference type="InterPro" id="IPR050090">
    <property type="entry name" value="Tyrosine_recombinase_XerCD"/>
</dbReference>
<dbReference type="SUPFAM" id="SSF56349">
    <property type="entry name" value="DNA breaking-rejoining enzymes"/>
    <property type="match status" value="1"/>
</dbReference>
<evidence type="ECO:0000313" key="13">
    <source>
        <dbReference type="EMBL" id="MDP9902256.1"/>
    </source>
</evidence>
<evidence type="ECO:0000259" key="12">
    <source>
        <dbReference type="PROSITE" id="PS51900"/>
    </source>
</evidence>
<evidence type="ECO:0000256" key="9">
    <source>
        <dbReference type="PROSITE-ProRule" id="PRU01248"/>
    </source>
</evidence>
<dbReference type="Pfam" id="PF12482">
    <property type="entry name" value="DUF3701"/>
    <property type="match status" value="1"/>
</dbReference>
<proteinExistence type="predicted"/>